<feature type="compositionally biased region" description="Low complexity" evidence="1">
    <location>
        <begin position="1"/>
        <end position="22"/>
    </location>
</feature>
<dbReference type="AlphaFoldDB" id="A0AAD5TI41"/>
<name>A0AAD5TI41_9FUNG</name>
<feature type="region of interest" description="Disordered" evidence="1">
    <location>
        <begin position="120"/>
        <end position="170"/>
    </location>
</feature>
<evidence type="ECO:0000313" key="2">
    <source>
        <dbReference type="EMBL" id="KAJ3176830.1"/>
    </source>
</evidence>
<proteinExistence type="predicted"/>
<dbReference type="EMBL" id="JADGJQ010000037">
    <property type="protein sequence ID" value="KAJ3176830.1"/>
    <property type="molecule type" value="Genomic_DNA"/>
</dbReference>
<evidence type="ECO:0000313" key="3">
    <source>
        <dbReference type="Proteomes" id="UP001212152"/>
    </source>
</evidence>
<comment type="caution">
    <text evidence="2">The sequence shown here is derived from an EMBL/GenBank/DDBJ whole genome shotgun (WGS) entry which is preliminary data.</text>
</comment>
<keyword evidence="3" id="KW-1185">Reference proteome</keyword>
<dbReference type="Proteomes" id="UP001212152">
    <property type="component" value="Unassembled WGS sequence"/>
</dbReference>
<protein>
    <submittedName>
        <fullName evidence="2">Uncharacterized protein</fullName>
    </submittedName>
</protein>
<reference evidence="2" key="1">
    <citation type="submission" date="2020-05" db="EMBL/GenBank/DDBJ databases">
        <title>Phylogenomic resolution of chytrid fungi.</title>
        <authorList>
            <person name="Stajich J.E."/>
            <person name="Amses K."/>
            <person name="Simmons R."/>
            <person name="Seto K."/>
            <person name="Myers J."/>
            <person name="Bonds A."/>
            <person name="Quandt C.A."/>
            <person name="Barry K."/>
            <person name="Liu P."/>
            <person name="Grigoriev I."/>
            <person name="Longcore J.E."/>
            <person name="James T.Y."/>
        </authorList>
    </citation>
    <scope>NUCLEOTIDE SEQUENCE</scope>
    <source>
        <strain evidence="2">JEL0379</strain>
    </source>
</reference>
<feature type="region of interest" description="Disordered" evidence="1">
    <location>
        <begin position="1"/>
        <end position="38"/>
    </location>
</feature>
<organism evidence="2 3">
    <name type="scientific">Geranomyces variabilis</name>
    <dbReference type="NCBI Taxonomy" id="109894"/>
    <lineage>
        <taxon>Eukaryota</taxon>
        <taxon>Fungi</taxon>
        <taxon>Fungi incertae sedis</taxon>
        <taxon>Chytridiomycota</taxon>
        <taxon>Chytridiomycota incertae sedis</taxon>
        <taxon>Chytridiomycetes</taxon>
        <taxon>Spizellomycetales</taxon>
        <taxon>Powellomycetaceae</taxon>
        <taxon>Geranomyces</taxon>
    </lineage>
</organism>
<feature type="compositionally biased region" description="Acidic residues" evidence="1">
    <location>
        <begin position="138"/>
        <end position="152"/>
    </location>
</feature>
<gene>
    <name evidence="2" type="ORF">HDU87_004761</name>
</gene>
<accession>A0AAD5TI41</accession>
<sequence>MTTISSLPSPSSTSGPAPNPASESWPARDHSSPVPPAFAADHLATLNDPQIQAILNDIIVNVAGAKDKRSALALIEQVVIRAKADLSTRAEPTREQAQLAEQERIERIARLLDKFEKNLPSDYERRIRNNPSFFGPAEDYDEDSDDESDGDDGAGLPPAAGNSGSLPRSG</sequence>
<evidence type="ECO:0000256" key="1">
    <source>
        <dbReference type="SAM" id="MobiDB-lite"/>
    </source>
</evidence>